<dbReference type="InterPro" id="IPR039426">
    <property type="entry name" value="TonB-dep_rcpt-like"/>
</dbReference>
<evidence type="ECO:0000313" key="14">
    <source>
        <dbReference type="EMBL" id="PVH26027.1"/>
    </source>
</evidence>
<accession>A0A2T8HKP9</accession>
<dbReference type="SUPFAM" id="SSF56935">
    <property type="entry name" value="Porins"/>
    <property type="match status" value="1"/>
</dbReference>
<feature type="signal peptide" evidence="12">
    <location>
        <begin position="1"/>
        <end position="19"/>
    </location>
</feature>
<keyword evidence="4" id="KW-0410">Iron transport</keyword>
<dbReference type="Pfam" id="PF13620">
    <property type="entry name" value="CarboxypepD_reg"/>
    <property type="match status" value="1"/>
</dbReference>
<dbReference type="SUPFAM" id="SSF49464">
    <property type="entry name" value="Carboxypeptidase regulatory domain-like"/>
    <property type="match status" value="1"/>
</dbReference>
<dbReference type="PANTHER" id="PTHR32552">
    <property type="entry name" value="FERRICHROME IRON RECEPTOR-RELATED"/>
    <property type="match status" value="1"/>
</dbReference>
<evidence type="ECO:0000256" key="12">
    <source>
        <dbReference type="SAM" id="SignalP"/>
    </source>
</evidence>
<dbReference type="InterPro" id="IPR036942">
    <property type="entry name" value="Beta-barrel_TonB_sf"/>
</dbReference>
<dbReference type="OrthoDB" id="9775095at2"/>
<evidence type="ECO:0000256" key="10">
    <source>
        <dbReference type="ARBA" id="ARBA00023237"/>
    </source>
</evidence>
<dbReference type="Proteomes" id="UP000245627">
    <property type="component" value="Unassembled WGS sequence"/>
</dbReference>
<evidence type="ECO:0000256" key="5">
    <source>
        <dbReference type="ARBA" id="ARBA00022692"/>
    </source>
</evidence>
<gene>
    <name evidence="14" type="ORF">DC487_07455</name>
</gene>
<dbReference type="InterPro" id="IPR012910">
    <property type="entry name" value="Plug_dom"/>
</dbReference>
<evidence type="ECO:0000259" key="13">
    <source>
        <dbReference type="Pfam" id="PF07715"/>
    </source>
</evidence>
<dbReference type="EMBL" id="QDKG01000002">
    <property type="protein sequence ID" value="PVH26027.1"/>
    <property type="molecule type" value="Genomic_DNA"/>
</dbReference>
<keyword evidence="9 11" id="KW-0472">Membrane</keyword>
<keyword evidence="10 11" id="KW-0998">Cell outer membrane</keyword>
<organism evidence="14 15">
    <name type="scientific">Sphingobacterium corticibacter</name>
    <dbReference type="NCBI Taxonomy" id="2171749"/>
    <lineage>
        <taxon>Bacteria</taxon>
        <taxon>Pseudomonadati</taxon>
        <taxon>Bacteroidota</taxon>
        <taxon>Sphingobacteriia</taxon>
        <taxon>Sphingobacteriales</taxon>
        <taxon>Sphingobacteriaceae</taxon>
        <taxon>Sphingobacterium</taxon>
    </lineage>
</organism>
<name>A0A2T8HKP9_9SPHI</name>
<keyword evidence="7" id="KW-0408">Iron</keyword>
<keyword evidence="5 11" id="KW-0812">Transmembrane</keyword>
<evidence type="ECO:0000313" key="15">
    <source>
        <dbReference type="Proteomes" id="UP000245627"/>
    </source>
</evidence>
<keyword evidence="3 11" id="KW-1134">Transmembrane beta strand</keyword>
<keyword evidence="14" id="KW-0675">Receptor</keyword>
<proteinExistence type="inferred from homology"/>
<dbReference type="GO" id="GO:0009279">
    <property type="term" value="C:cell outer membrane"/>
    <property type="evidence" value="ECO:0007669"/>
    <property type="project" value="UniProtKB-SubCell"/>
</dbReference>
<dbReference type="Gene3D" id="2.170.130.10">
    <property type="entry name" value="TonB-dependent receptor, plug domain"/>
    <property type="match status" value="1"/>
</dbReference>
<sequence>MVLFALYTCLIVFPTEAVAQNSNEIAGRVLSNNGTAMAGVAISIANNAQKTVTDEDGRYTLENVPSGNLEIIATYRKNKSQKTVSIQNGTKVTVDFVLEISSDEIESVIVSANRRNVPSSTLRLSENLLVTPQNIVVIDKNLLNDQMIFSTAEGFTRNVSGARTIYHQEEASAGIAVRGYSASNLRNGMDVSGSFGPLREDMAFVDRIEFVKGPAGFMMGNTQPGGFYNIVTKKPKGEDAVNTARLSLGSFGLYRAEVDVDGKLSQDGKLLGRLSLMGTKKGSHVMHASNEQFVINPSIKYVHSEKTDFTAEYILSQNAFTGGFSKYAYGIKGFKELPREFSFSDPIIDPTVVREHNVFGTVNHYFSDNWMMTGQFGYINSQMQGESLYATFNTLDSLGNTKRNLAIGDAMNTSTVGQVFMKGKFNLGEVQNNVLFGLDMGTKSYVADWTNLDTLPGVFNIYNPVYGQLRKSDLPTYDRSRSLRERGAQYLTEYSYYSLHFQDEAHFLDDKLRIGAGLRYTSTTRTSAASNGARVHNSALTPRFSVTGLITPTFTAFALYDQTFQEQTGTQVNGNPVDPSRGTSKELGLKKTWFNGNLLAGITAYHLVRTNITTTAGPDRPGLVEQSGEATSKGIEVDINGRISPSFNVMFNYAYTDAKISKDNNPARVGMMLYGNAEHITNAWLNYRMTRGALEGLGFSAGYELQANRAAWPSTVEKYLPDNLFSVDLGASYKRDNYNIALVVNNVMDRYNYTGFYPGAWGYSHYGWRALPPRGFRLTLGYTF</sequence>
<comment type="caution">
    <text evidence="14">The sequence shown here is derived from an EMBL/GenBank/DDBJ whole genome shotgun (WGS) entry which is preliminary data.</text>
</comment>
<feature type="chain" id="PRO_5015605921" evidence="12">
    <location>
        <begin position="20"/>
        <end position="784"/>
    </location>
</feature>
<dbReference type="InterPro" id="IPR037066">
    <property type="entry name" value="Plug_dom_sf"/>
</dbReference>
<evidence type="ECO:0000256" key="8">
    <source>
        <dbReference type="ARBA" id="ARBA00023065"/>
    </source>
</evidence>
<dbReference type="Gene3D" id="2.60.40.1120">
    <property type="entry name" value="Carboxypeptidase-like, regulatory domain"/>
    <property type="match status" value="1"/>
</dbReference>
<evidence type="ECO:0000256" key="9">
    <source>
        <dbReference type="ARBA" id="ARBA00023136"/>
    </source>
</evidence>
<keyword evidence="6 12" id="KW-0732">Signal</keyword>
<dbReference type="PROSITE" id="PS52016">
    <property type="entry name" value="TONB_DEPENDENT_REC_3"/>
    <property type="match status" value="1"/>
</dbReference>
<comment type="similarity">
    <text evidence="11">Belongs to the TonB-dependent receptor family.</text>
</comment>
<keyword evidence="15" id="KW-1185">Reference proteome</keyword>
<dbReference type="GO" id="GO:0015344">
    <property type="term" value="F:siderophore uptake transmembrane transporter activity"/>
    <property type="evidence" value="ECO:0007669"/>
    <property type="project" value="TreeGrafter"/>
</dbReference>
<dbReference type="AlphaFoldDB" id="A0A2T8HKP9"/>
<evidence type="ECO:0000256" key="1">
    <source>
        <dbReference type="ARBA" id="ARBA00004571"/>
    </source>
</evidence>
<dbReference type="Pfam" id="PF07715">
    <property type="entry name" value="Plug"/>
    <property type="match status" value="1"/>
</dbReference>
<dbReference type="Gene3D" id="2.40.170.20">
    <property type="entry name" value="TonB-dependent receptor, beta-barrel domain"/>
    <property type="match status" value="1"/>
</dbReference>
<evidence type="ECO:0000256" key="6">
    <source>
        <dbReference type="ARBA" id="ARBA00022729"/>
    </source>
</evidence>
<evidence type="ECO:0000256" key="4">
    <source>
        <dbReference type="ARBA" id="ARBA00022496"/>
    </source>
</evidence>
<dbReference type="PANTHER" id="PTHR32552:SF68">
    <property type="entry name" value="FERRICHROME OUTER MEMBRANE TRANSPORTER_PHAGE RECEPTOR"/>
    <property type="match status" value="1"/>
</dbReference>
<keyword evidence="8" id="KW-0406">Ion transport</keyword>
<evidence type="ECO:0000256" key="7">
    <source>
        <dbReference type="ARBA" id="ARBA00023004"/>
    </source>
</evidence>
<comment type="subcellular location">
    <subcellularLocation>
        <location evidence="1 11">Cell outer membrane</location>
        <topology evidence="1 11">Multi-pass membrane protein</topology>
    </subcellularLocation>
</comment>
<reference evidence="14 15" key="1">
    <citation type="submission" date="2018-04" db="EMBL/GenBank/DDBJ databases">
        <title>Sphingobacterium cortibacter sp. nov.</title>
        <authorList>
            <person name="Li Y."/>
        </authorList>
    </citation>
    <scope>NUCLEOTIDE SEQUENCE [LARGE SCALE GENOMIC DNA]</scope>
    <source>
        <strain evidence="14 15">2c-3</strain>
    </source>
</reference>
<evidence type="ECO:0000256" key="2">
    <source>
        <dbReference type="ARBA" id="ARBA00022448"/>
    </source>
</evidence>
<protein>
    <submittedName>
        <fullName evidence="14">TonB-dependent siderophore receptor</fullName>
    </submittedName>
</protein>
<feature type="domain" description="TonB-dependent receptor plug" evidence="13">
    <location>
        <begin position="131"/>
        <end position="226"/>
    </location>
</feature>
<keyword evidence="2 11" id="KW-0813">Transport</keyword>
<dbReference type="InterPro" id="IPR008969">
    <property type="entry name" value="CarboxyPept-like_regulatory"/>
</dbReference>
<evidence type="ECO:0000256" key="3">
    <source>
        <dbReference type="ARBA" id="ARBA00022452"/>
    </source>
</evidence>
<evidence type="ECO:0000256" key="11">
    <source>
        <dbReference type="PROSITE-ProRule" id="PRU01360"/>
    </source>
</evidence>